<evidence type="ECO:0000256" key="1">
    <source>
        <dbReference type="SAM" id="Phobius"/>
    </source>
</evidence>
<name>A0A433MG66_9BURK</name>
<keyword evidence="1" id="KW-0812">Transmembrane</keyword>
<dbReference type="OrthoDB" id="8859422at2"/>
<dbReference type="RefSeq" id="WP_126021033.1">
    <property type="nucleotide sequence ID" value="NZ_RXFT01000002.1"/>
</dbReference>
<keyword evidence="1" id="KW-1133">Transmembrane helix</keyword>
<accession>A0A433MG66</accession>
<protein>
    <submittedName>
        <fullName evidence="2">Uncharacterized protein</fullName>
    </submittedName>
</protein>
<comment type="caution">
    <text evidence="2">The sequence shown here is derived from an EMBL/GenBank/DDBJ whole genome shotgun (WGS) entry which is preliminary data.</text>
</comment>
<dbReference type="EMBL" id="RXFT01000002">
    <property type="protein sequence ID" value="RUR66866.1"/>
    <property type="molecule type" value="Genomic_DNA"/>
</dbReference>
<dbReference type="AlphaFoldDB" id="A0A433MG66"/>
<organism evidence="2 3">
    <name type="scientific">Variovorax guangxiensis</name>
    <dbReference type="NCBI Taxonomy" id="1775474"/>
    <lineage>
        <taxon>Bacteria</taxon>
        <taxon>Pseudomonadati</taxon>
        <taxon>Pseudomonadota</taxon>
        <taxon>Betaproteobacteria</taxon>
        <taxon>Burkholderiales</taxon>
        <taxon>Comamonadaceae</taxon>
        <taxon>Variovorax</taxon>
    </lineage>
</organism>
<evidence type="ECO:0000313" key="3">
    <source>
        <dbReference type="Proteomes" id="UP000281118"/>
    </source>
</evidence>
<feature type="transmembrane region" description="Helical" evidence="1">
    <location>
        <begin position="228"/>
        <end position="246"/>
    </location>
</feature>
<sequence>MSSSTDPAAQQSLVRTGAKAGLSFAGSVIKGGLLGVFLGGGVFFFYLSQLQGPGNVAARAGGVGAVLALVTSPPLLVALLLLFFVVVYVALGVQQGRARAMQHLVAARGEAVSQRLGGAIASRIEAMPKAHGALHRVADWLSVDALSKQLAPVLGEGRAVRAVVAFVIDRLPLSEMLAEWQRSRAESGNELVAGEGGSAPQDPALRALLTRRIHETLQDMAAPSRKPLYIALGAHAALLGVGLWLVS</sequence>
<dbReference type="Proteomes" id="UP000281118">
    <property type="component" value="Unassembled WGS sequence"/>
</dbReference>
<reference evidence="2 3" key="1">
    <citation type="submission" date="2018-12" db="EMBL/GenBank/DDBJ databases">
        <title>The genome sequences of Variovorax guangxiensis DSM 27352.</title>
        <authorList>
            <person name="Gao J."/>
            <person name="Sun J."/>
        </authorList>
    </citation>
    <scope>NUCLEOTIDE SEQUENCE [LARGE SCALE GENOMIC DNA]</scope>
    <source>
        <strain evidence="2 3">DSM 27352</strain>
    </source>
</reference>
<keyword evidence="1" id="KW-0472">Membrane</keyword>
<feature type="transmembrane region" description="Helical" evidence="1">
    <location>
        <begin position="66"/>
        <end position="91"/>
    </location>
</feature>
<feature type="transmembrane region" description="Helical" evidence="1">
    <location>
        <begin position="21"/>
        <end position="46"/>
    </location>
</feature>
<gene>
    <name evidence="2" type="ORF">EJP67_07275</name>
</gene>
<evidence type="ECO:0000313" key="2">
    <source>
        <dbReference type="EMBL" id="RUR66866.1"/>
    </source>
</evidence>
<proteinExistence type="predicted"/>